<reference evidence="1" key="1">
    <citation type="submission" date="2020-05" db="EMBL/GenBank/DDBJ databases">
        <authorList>
            <person name="Chiriac C."/>
            <person name="Salcher M."/>
            <person name="Ghai R."/>
            <person name="Kavagutti S V."/>
        </authorList>
    </citation>
    <scope>NUCLEOTIDE SEQUENCE</scope>
</reference>
<organism evidence="1">
    <name type="scientific">uncultured Caudovirales phage</name>
    <dbReference type="NCBI Taxonomy" id="2100421"/>
    <lineage>
        <taxon>Viruses</taxon>
        <taxon>Duplodnaviria</taxon>
        <taxon>Heunggongvirae</taxon>
        <taxon>Uroviricota</taxon>
        <taxon>Caudoviricetes</taxon>
        <taxon>Peduoviridae</taxon>
        <taxon>Maltschvirus</taxon>
        <taxon>Maltschvirus maltsch</taxon>
    </lineage>
</organism>
<dbReference type="EMBL" id="LR796852">
    <property type="protein sequence ID" value="CAB4170223.1"/>
    <property type="molecule type" value="Genomic_DNA"/>
</dbReference>
<proteinExistence type="predicted"/>
<accession>A0A6J5PFK0</accession>
<gene>
    <name evidence="1" type="ORF">UFOVP901_56</name>
</gene>
<name>A0A6J5PFK0_9CAUD</name>
<sequence>MTKADTNRNFIASKDYRDNFDKIFYVQEEGVVEDSNTTLEDNINDKRIYQKDNSHGSDFKEDI</sequence>
<protein>
    <submittedName>
        <fullName evidence="1">Uncharacterized protein</fullName>
    </submittedName>
</protein>
<evidence type="ECO:0000313" key="1">
    <source>
        <dbReference type="EMBL" id="CAB4170223.1"/>
    </source>
</evidence>